<dbReference type="GO" id="GO:0034417">
    <property type="term" value="F:bisphosphoglycerate 3-phosphatase activity"/>
    <property type="evidence" value="ECO:0007669"/>
    <property type="project" value="UniProtKB-EC"/>
</dbReference>
<comment type="catalytic activity">
    <reaction evidence="14">
        <text>1D-myo-inositol hexakisphosphate + H2O = 1D-myo-inositol 1,2,4,5,6-pentakisphosphate + phosphate</text>
        <dbReference type="Rhea" id="RHEA:16989"/>
        <dbReference type="ChEBI" id="CHEBI:15377"/>
        <dbReference type="ChEBI" id="CHEBI:43474"/>
        <dbReference type="ChEBI" id="CHEBI:57798"/>
        <dbReference type="ChEBI" id="CHEBI:58130"/>
        <dbReference type="EC" id="3.1.3.62"/>
    </reaction>
    <physiologicalReaction direction="left-to-right" evidence="14">
        <dbReference type="Rhea" id="RHEA:16990"/>
    </physiologicalReaction>
</comment>
<feature type="signal peptide" evidence="17">
    <location>
        <begin position="1"/>
        <end position="19"/>
    </location>
</feature>
<evidence type="ECO:0000256" key="9">
    <source>
        <dbReference type="ARBA" id="ARBA00023136"/>
    </source>
</evidence>
<protein>
    <recommendedName>
        <fullName evidence="5">Multiple inositol polyphosphate phosphatase 1</fullName>
        <ecNumber evidence="4">3.1.3.62</ecNumber>
        <ecNumber evidence="3">3.1.3.80</ecNumber>
    </recommendedName>
    <alternativeName>
        <fullName evidence="11">2,3-bisphosphoglycerate 3-phosphatase</fullName>
    </alternativeName>
</protein>
<feature type="chain" id="PRO_5009327439" description="Multiple inositol polyphosphate phosphatase 1" evidence="17">
    <location>
        <begin position="20"/>
        <end position="437"/>
    </location>
</feature>
<comment type="catalytic activity">
    <reaction evidence="12">
        <text>1D-myo-inositol 1,2,5,6-tetrakisphosphate + H2O = 1D-myo-inositol 1,2,6-trisphosphate + phosphate</text>
        <dbReference type="Rhea" id="RHEA:77119"/>
        <dbReference type="ChEBI" id="CHEBI:15377"/>
        <dbReference type="ChEBI" id="CHEBI:43474"/>
        <dbReference type="ChEBI" id="CHEBI:195535"/>
        <dbReference type="ChEBI" id="CHEBI:195537"/>
        <dbReference type="EC" id="3.1.3.62"/>
    </reaction>
    <physiologicalReaction direction="left-to-right" evidence="12">
        <dbReference type="Rhea" id="RHEA:77120"/>
    </physiologicalReaction>
</comment>
<sequence length="437" mass="50967">MCNIFIIIISLSFLTVGYCADDKCRGSISREDIESHLSTKTPYRAIANFNDKPLVIEGCQPQRLWAVIRHGTRNPSKKVIKKAKTKLMDIKQDILSREDVDMCPDFLQRLKTWQFNVSAEEEKFLVAEGEDELLELAERMQNRFPQLLPEEYDPSRFYFKYTATQRTLKSAQSFATGLFGRHKIGEIVYPEALHKDPVLRFYKLCSRWQSDVDKNPQTFDNVRKFLQGGQMLHVIEHLRQITRLSHLDANTVRLIYTICGFETAWQRRKAPSVWCQLFDRNTLKTLEFVEDLEYYWNDGYGYELTHRIACPAMANMFKHIDPQSSLPNSTFYFTHSGTVLKLLAHLGLYKDQMPLTHQDFDKERKWRTSTIDAFASNVAFGLYECNNREPMVLTMHQERVIHIPGCPQDSDLCSLSTLRQLFADSVDNCNFEEMCFK</sequence>
<evidence type="ECO:0000256" key="4">
    <source>
        <dbReference type="ARBA" id="ARBA00013040"/>
    </source>
</evidence>
<accession>A0A1I8PYE6</accession>
<organism evidence="18 19">
    <name type="scientific">Stomoxys calcitrans</name>
    <name type="common">Stable fly</name>
    <name type="synonym">Conops calcitrans</name>
    <dbReference type="NCBI Taxonomy" id="35570"/>
    <lineage>
        <taxon>Eukaryota</taxon>
        <taxon>Metazoa</taxon>
        <taxon>Ecdysozoa</taxon>
        <taxon>Arthropoda</taxon>
        <taxon>Hexapoda</taxon>
        <taxon>Insecta</taxon>
        <taxon>Pterygota</taxon>
        <taxon>Neoptera</taxon>
        <taxon>Endopterygota</taxon>
        <taxon>Diptera</taxon>
        <taxon>Brachycera</taxon>
        <taxon>Muscomorpha</taxon>
        <taxon>Muscoidea</taxon>
        <taxon>Muscidae</taxon>
        <taxon>Stomoxys</taxon>
    </lineage>
</organism>
<gene>
    <name evidence="18" type="primary">106085549</name>
</gene>
<dbReference type="FunFam" id="3.40.50.1240:FF:000014">
    <property type="entry name" value="Multiple inositol polyphosphate phosphatase 1"/>
    <property type="match status" value="1"/>
</dbReference>
<keyword evidence="19" id="KW-1185">Reference proteome</keyword>
<comment type="catalytic activity">
    <reaction evidence="15">
        <text>(2R)-2,3-bisphosphoglycerate + H2O = (2R)-2-phosphoglycerate + phosphate</text>
        <dbReference type="Rhea" id="RHEA:27381"/>
        <dbReference type="ChEBI" id="CHEBI:15377"/>
        <dbReference type="ChEBI" id="CHEBI:43474"/>
        <dbReference type="ChEBI" id="CHEBI:58248"/>
        <dbReference type="ChEBI" id="CHEBI:58289"/>
        <dbReference type="EC" id="3.1.3.80"/>
    </reaction>
    <physiologicalReaction direction="left-to-right" evidence="15">
        <dbReference type="Rhea" id="RHEA:27382"/>
    </physiologicalReaction>
</comment>
<dbReference type="Pfam" id="PF00328">
    <property type="entry name" value="His_Phos_2"/>
    <property type="match status" value="1"/>
</dbReference>
<keyword evidence="8" id="KW-0378">Hydrolase</keyword>
<feature type="disulfide bond" evidence="16">
    <location>
        <begin position="59"/>
        <end position="385"/>
    </location>
</feature>
<evidence type="ECO:0000256" key="2">
    <source>
        <dbReference type="ARBA" id="ARBA00008422"/>
    </source>
</evidence>
<dbReference type="VEuPathDB" id="VectorBase:SCAU012216"/>
<dbReference type="GO" id="GO:0005886">
    <property type="term" value="C:plasma membrane"/>
    <property type="evidence" value="ECO:0007669"/>
    <property type="project" value="UniProtKB-SubCell"/>
</dbReference>
<dbReference type="Proteomes" id="UP000095300">
    <property type="component" value="Unassembled WGS sequence"/>
</dbReference>
<dbReference type="EC" id="3.1.3.80" evidence="3"/>
<dbReference type="KEGG" id="scac:106085549"/>
<evidence type="ECO:0000313" key="18">
    <source>
        <dbReference type="EnsemblMetazoa" id="SCAU012216-PB"/>
    </source>
</evidence>
<dbReference type="InterPro" id="IPR000560">
    <property type="entry name" value="His_Pase_clade-2"/>
</dbReference>
<dbReference type="SUPFAM" id="SSF53254">
    <property type="entry name" value="Phosphoglycerate mutase-like"/>
    <property type="match status" value="1"/>
</dbReference>
<evidence type="ECO:0000256" key="17">
    <source>
        <dbReference type="SAM" id="SignalP"/>
    </source>
</evidence>
<keyword evidence="7 17" id="KW-0732">Signal</keyword>
<evidence type="ECO:0000256" key="8">
    <source>
        <dbReference type="ARBA" id="ARBA00022801"/>
    </source>
</evidence>
<dbReference type="Gene3D" id="3.40.50.1240">
    <property type="entry name" value="Phosphoglycerate mutase-like"/>
    <property type="match status" value="1"/>
</dbReference>
<dbReference type="PIRSF" id="PIRSF000894">
    <property type="entry name" value="Acid_phosphatase"/>
    <property type="match status" value="1"/>
</dbReference>
<dbReference type="GO" id="GO:0003993">
    <property type="term" value="F:acid phosphatase activity"/>
    <property type="evidence" value="ECO:0007669"/>
    <property type="project" value="TreeGrafter"/>
</dbReference>
<dbReference type="PANTHER" id="PTHR20963:SF51">
    <property type="entry name" value="MULTIPLE INOSITOL POLYPHOSPHATE PHOSPHATASE 1"/>
    <property type="match status" value="1"/>
</dbReference>
<keyword evidence="10" id="KW-0325">Glycoprotein</keyword>
<dbReference type="EC" id="3.1.3.62" evidence="4"/>
<dbReference type="PANTHER" id="PTHR20963">
    <property type="entry name" value="MULTIPLE INOSITOL POLYPHOSPHATE PHOSPHATASE-RELATED"/>
    <property type="match status" value="1"/>
</dbReference>
<evidence type="ECO:0000256" key="1">
    <source>
        <dbReference type="ARBA" id="ARBA00004236"/>
    </source>
</evidence>
<dbReference type="AlphaFoldDB" id="A0A1I8PYE6"/>
<evidence type="ECO:0000256" key="10">
    <source>
        <dbReference type="ARBA" id="ARBA00023180"/>
    </source>
</evidence>
<evidence type="ECO:0000256" key="16">
    <source>
        <dbReference type="PIRSR" id="PIRSR000894-2"/>
    </source>
</evidence>
<dbReference type="InterPro" id="IPR029033">
    <property type="entry name" value="His_PPase_superfam"/>
</dbReference>
<evidence type="ECO:0000256" key="11">
    <source>
        <dbReference type="ARBA" id="ARBA00031642"/>
    </source>
</evidence>
<evidence type="ECO:0000256" key="7">
    <source>
        <dbReference type="ARBA" id="ARBA00022729"/>
    </source>
</evidence>
<feature type="disulfide bond" evidence="16">
    <location>
        <begin position="406"/>
        <end position="413"/>
    </location>
</feature>
<evidence type="ECO:0000256" key="14">
    <source>
        <dbReference type="ARBA" id="ARBA00043691"/>
    </source>
</evidence>
<dbReference type="InterPro" id="IPR016274">
    <property type="entry name" value="Histidine_acid_Pase_euk"/>
</dbReference>
<evidence type="ECO:0000256" key="12">
    <source>
        <dbReference type="ARBA" id="ARBA00043668"/>
    </source>
</evidence>
<evidence type="ECO:0000256" key="15">
    <source>
        <dbReference type="ARBA" id="ARBA00043832"/>
    </source>
</evidence>
<evidence type="ECO:0000313" key="19">
    <source>
        <dbReference type="Proteomes" id="UP000095300"/>
    </source>
</evidence>
<reference evidence="18" key="1">
    <citation type="submission" date="2020-05" db="UniProtKB">
        <authorList>
            <consortium name="EnsemblMetazoa"/>
        </authorList>
    </citation>
    <scope>IDENTIFICATION</scope>
    <source>
        <strain evidence="18">USDA</strain>
    </source>
</reference>
<keyword evidence="9" id="KW-0472">Membrane</keyword>
<dbReference type="CDD" id="cd07061">
    <property type="entry name" value="HP_HAP_like"/>
    <property type="match status" value="1"/>
</dbReference>
<dbReference type="GO" id="GO:0052745">
    <property type="term" value="F:inositol phosphate phosphatase activity"/>
    <property type="evidence" value="ECO:0007669"/>
    <property type="project" value="TreeGrafter"/>
</dbReference>
<dbReference type="EnsemblMetazoa" id="SCAU012216-RB">
    <property type="protein sequence ID" value="SCAU012216-PB"/>
    <property type="gene ID" value="SCAU012216"/>
</dbReference>
<comment type="subcellular location">
    <subcellularLocation>
        <location evidence="1">Cell membrane</location>
    </subcellularLocation>
</comment>
<evidence type="ECO:0000256" key="5">
    <source>
        <dbReference type="ARBA" id="ARBA00018097"/>
    </source>
</evidence>
<dbReference type="OrthoDB" id="6509975at2759"/>
<feature type="disulfide bond" evidence="16">
    <location>
        <begin position="259"/>
        <end position="275"/>
    </location>
</feature>
<evidence type="ECO:0000256" key="3">
    <source>
        <dbReference type="ARBA" id="ARBA00012976"/>
    </source>
</evidence>
<comment type="similarity">
    <text evidence="2">Belongs to the histidine acid phosphatase family. MINPP1 subfamily.</text>
</comment>
<evidence type="ECO:0000256" key="6">
    <source>
        <dbReference type="ARBA" id="ARBA00022475"/>
    </source>
</evidence>
<proteinExistence type="inferred from homology"/>
<name>A0A1I8PYE6_STOCA</name>
<comment type="catalytic activity">
    <reaction evidence="13">
        <text>1D-myo-inositol 1,2,4,5,6-pentakisphosphate + H2O = 1D-myo-inositol 1,2,5,6-tetrakisphosphate + phosphate</text>
        <dbReference type="Rhea" id="RHEA:77115"/>
        <dbReference type="ChEBI" id="CHEBI:15377"/>
        <dbReference type="ChEBI" id="CHEBI:43474"/>
        <dbReference type="ChEBI" id="CHEBI:57798"/>
        <dbReference type="ChEBI" id="CHEBI:195535"/>
        <dbReference type="EC" id="3.1.3.62"/>
    </reaction>
    <physiologicalReaction direction="left-to-right" evidence="13">
        <dbReference type="Rhea" id="RHEA:77116"/>
    </physiologicalReaction>
</comment>
<keyword evidence="16" id="KW-1015">Disulfide bond</keyword>
<keyword evidence="6" id="KW-1003">Cell membrane</keyword>
<evidence type="ECO:0000256" key="13">
    <source>
        <dbReference type="ARBA" id="ARBA00043671"/>
    </source>
</evidence>